<feature type="compositionally biased region" description="Basic and acidic residues" evidence="7">
    <location>
        <begin position="575"/>
        <end position="585"/>
    </location>
</feature>
<feature type="region of interest" description="Disordered" evidence="7">
    <location>
        <begin position="1053"/>
        <end position="1073"/>
    </location>
</feature>
<evidence type="ECO:0000259" key="9">
    <source>
        <dbReference type="Pfam" id="PF24597"/>
    </source>
</evidence>
<dbReference type="EMBL" id="CP072754">
    <property type="protein sequence ID" value="QUC17752.1"/>
    <property type="molecule type" value="Genomic_DNA"/>
</dbReference>
<dbReference type="GO" id="GO:0006895">
    <property type="term" value="P:Golgi to endosome transport"/>
    <property type="evidence" value="ECO:0007669"/>
    <property type="project" value="InterPro"/>
</dbReference>
<dbReference type="GO" id="GO:0005768">
    <property type="term" value="C:endosome"/>
    <property type="evidence" value="ECO:0007669"/>
    <property type="project" value="TreeGrafter"/>
</dbReference>
<dbReference type="KEGG" id="uvi:66062771"/>
<comment type="subcellular location">
    <subcellularLocation>
        <location evidence="1">Golgi apparatus membrane</location>
        <topology evidence="1">Peripheral membrane protein</topology>
    </subcellularLocation>
</comment>
<dbReference type="InterPro" id="IPR007249">
    <property type="entry name" value="DOP1_N"/>
</dbReference>
<sequence length="1866" mass="206964">MALDPGSGAIAGSPESSGRVSPIPRQWRNRLGGEEIPIKDKAYRRYATSIEKSLSLFETALEEWADYISFLNKLLKALQSRPTSFDLIPAKAMVAKCLSQCLNPALPSGVHQKALEVYSCIFAIIGKEGLSRDLPLYFPGLASTLSFASLSVRSPYLDILETYFLDLDSRSLLPAMKSLVLALLPGLEDETSEDFDRTLRLVTRFKEAIRPHPTEELGASHTSGDAFFWQCFFLASITSHGRRSGALAYLVRHLPSLGPVGSSETGRNDTKLKLYDVVTSPEPGLLVRCFASGLADEHLLIQRGFLDLLVSHLPLNSVVLQTRVKPADLELLIKAAVGVVTRRDMSLNRRLWAWLLGPEVTVSDGDPNEQNQAYPSSRTTYFEEYGLQPLTRALLDMINDSSFANNAERARPYRICLSLMDRWEIGGLVVPEVFIPVVSSVRKFRAQSPSKSAFLEVFRSASVFFDGIESGLIYGEILSLLEKAIGPGSLNAEGRREILDLISFVISNFNIREEEMITTHTPLACLAALCMLDGFKDRSTKTSLTETESTLLGEEVLAVIVSLLDLVPDRAFPQRPEDSGDKSDSTDPIPPSDMEVLKKIRTFYVQEQGNLESSVPPLTAVEAGEMLLDMAVKNTCDDISTEIISSCDITTRVRILCLILSKTPASYKLNVERLVTYVHDKLTENAPMPFPYFSSLLQCLIQLHAAKRIDNGRLSDLVTPFVRHSWSYLSASEPKYHVETVRCLWQLQTALTLAGHDIEAALSAILVRWGSDPQGSSYYAEDARTFGVLWSHTLQDASSERRASKAQPFDPRCALRLSGMDHYQVMLGRPTFLVLDALLDDRTQSYMMVKSWLNSTIGLDRLFILFVVKLAQLPFLNDTTMQRANDKISPCHTEFTEDDDLDLCLYYLRTLHNVLQCSGDVSRAIIASKYVAFNGSLAHIRGGPEDDEMTLQDFFIRVCMRCIVGELPRLATIELEERASRLQSYALTMLHQFLSSRFATTSLSGLELDIILIDRLSTSIVPSNPYVQVLLLDAVYDALKLRDVAFHEGQTLQIPDGQLPSTDSTRAGPSSPTINEARPAPLAMPASLLGCLQTALSSPNSQPVLDSWITFLSNVIALYSQSIFQVAIPLVETLCNHIDSTFVTLRDKFGSETADKTATGNTPESTLIYLLNGLEQVLAFAHDRLLAEEAHDQVMKGPEQPQSLFGSMVSGVFQSEGPQSRSATANDRLTVHLAFQDAMRICYRIWSWGQGGDSKKQDAVSSASFSYTSLRMRNRARRLMEHLFTAEILECLETVIDIWRAWGTESGKIQVLNFLSSLDACRPRHCVPALFNSIYSRTNPSALDPSRKSTLTISLQDSDLVLFLVEYSRSLEDDAMDEIWSDCVAFLKDILSNPFPHRQILPGLLEFAGILGEKVDNTNFGEQRRMRRELGDLFLRLLAALFTTRPLNFTESTVAYDAPERPSKPEGSTRQAMVMEGPDDVVSVLASVVPKLPKILLEPDRVLSAASTISANAVGPTLRSKSFPLTFSFNTLRLFHELSRLQNNHKTWRKDVADAFNDNRFFGMNLELVKTGWLPLLKNWILSDKDRMLEIVARISPPTTAGIVFGVGATSARLEADRKMQLNLRRIATLILAAADDNFVAELPAIFDKLVELLNATSTSSPSSATRADVYMVLRALVLKSSPIHMAMFWPVVNAEMHAAISSVVAPDHSTASDTYLTTGILQACKLLDLLLCIAPDDFQLHEWLFITDTVEAIYRSSTYQPVAIVDELSEELGSCGGASLPSETEAHVAAGKSCRRPLLGTGGINDHVNLERKDELVAKVLRPFFGQLSIYAFESTYAMRSLDSDACIDGLLKDLFDERTMVKAL</sequence>
<protein>
    <submittedName>
        <fullName evidence="11">Uncharacterized protein</fullName>
    </submittedName>
</protein>
<evidence type="ECO:0000256" key="2">
    <source>
        <dbReference type="ARBA" id="ARBA00022448"/>
    </source>
</evidence>
<organism evidence="11 14">
    <name type="scientific">Ustilaginoidea virens</name>
    <name type="common">Rice false smut fungus</name>
    <name type="synonym">Villosiclava virens</name>
    <dbReference type="NCBI Taxonomy" id="1159556"/>
    <lineage>
        <taxon>Eukaryota</taxon>
        <taxon>Fungi</taxon>
        <taxon>Dikarya</taxon>
        <taxon>Ascomycota</taxon>
        <taxon>Pezizomycotina</taxon>
        <taxon>Sordariomycetes</taxon>
        <taxon>Hypocreomycetidae</taxon>
        <taxon>Hypocreales</taxon>
        <taxon>Clavicipitaceae</taxon>
        <taxon>Ustilaginoidea</taxon>
    </lineage>
</organism>
<evidence type="ECO:0000256" key="1">
    <source>
        <dbReference type="ARBA" id="ARBA00004395"/>
    </source>
</evidence>
<dbReference type="Proteomes" id="UP000027002">
    <property type="component" value="Chromosome 2"/>
</dbReference>
<feature type="domain" description="DOP1-like middle TPR" evidence="9">
    <location>
        <begin position="381"/>
        <end position="604"/>
    </location>
</feature>
<dbReference type="InterPro" id="IPR016024">
    <property type="entry name" value="ARM-type_fold"/>
</dbReference>
<dbReference type="InterPro" id="IPR056457">
    <property type="entry name" value="DOP1_C"/>
</dbReference>
<keyword evidence="13" id="KW-1185">Reference proteome</keyword>
<reference evidence="12" key="3">
    <citation type="submission" date="2020-03" db="EMBL/GenBank/DDBJ databases">
        <title>A mixture of massive structural variations and highly conserved coding sequences in Ustilaginoidea virens genome.</title>
        <authorList>
            <person name="Zhang K."/>
            <person name="Zhao Z."/>
            <person name="Zhang Z."/>
            <person name="Li Y."/>
            <person name="Hsiang T."/>
            <person name="Sun W."/>
        </authorList>
    </citation>
    <scope>NUCLEOTIDE SEQUENCE</scope>
    <source>
        <strain evidence="12">UV-8b</strain>
    </source>
</reference>
<dbReference type="InterPro" id="IPR056458">
    <property type="entry name" value="TPR_DOP1_M"/>
</dbReference>
<accession>A0A063C076</accession>
<dbReference type="Pfam" id="PF04118">
    <property type="entry name" value="Dopey_N"/>
    <property type="match status" value="1"/>
</dbReference>
<evidence type="ECO:0000313" key="11">
    <source>
        <dbReference type="EMBL" id="GAO13940.1"/>
    </source>
</evidence>
<dbReference type="SUPFAM" id="SSF48371">
    <property type="entry name" value="ARM repeat"/>
    <property type="match status" value="1"/>
</dbReference>
<reference evidence="11" key="1">
    <citation type="journal article" date="2016" name="Genome Announc.">
        <title>Genome Sequence of Ustilaginoidea virens IPU010, a Rice Pathogenic Fungus Causing False Smut.</title>
        <authorList>
            <person name="Kumagai T."/>
            <person name="Ishii T."/>
            <person name="Terai G."/>
            <person name="Umemura M."/>
            <person name="Machida M."/>
            <person name="Asai K."/>
        </authorList>
    </citation>
    <scope>NUCLEOTIDE SEQUENCE [LARGE SCALE GENOMIC DNA]</scope>
    <source>
        <strain evidence="11">IPU010</strain>
    </source>
</reference>
<dbReference type="GO" id="GO:0015031">
    <property type="term" value="P:protein transport"/>
    <property type="evidence" value="ECO:0007669"/>
    <property type="project" value="UniProtKB-KW"/>
</dbReference>
<dbReference type="HOGENOM" id="CLU_001197_1_0_1"/>
<keyword evidence="2" id="KW-0813">Transport</keyword>
<dbReference type="STRING" id="1159556.A0A063C076"/>
<dbReference type="EMBL" id="BBTG02000018">
    <property type="protein sequence ID" value="GAO13940.1"/>
    <property type="molecule type" value="Genomic_DNA"/>
</dbReference>
<evidence type="ECO:0000256" key="4">
    <source>
        <dbReference type="ARBA" id="ARBA00023034"/>
    </source>
</evidence>
<evidence type="ECO:0000313" key="13">
    <source>
        <dbReference type="Proteomes" id="UP000027002"/>
    </source>
</evidence>
<evidence type="ECO:0000256" key="5">
    <source>
        <dbReference type="ARBA" id="ARBA00023136"/>
    </source>
</evidence>
<name>A0A063C076_USTVR</name>
<reference evidence="14" key="2">
    <citation type="journal article" date="2016" name="Genome Announc.">
        <title>Genome sequence of Ustilaginoidea virens IPU010, a rice pathogenic fungus causing false smut.</title>
        <authorList>
            <person name="Kumagai T."/>
            <person name="Ishii T."/>
            <person name="Terai G."/>
            <person name="Umemura M."/>
            <person name="Machida M."/>
            <person name="Asai K."/>
        </authorList>
    </citation>
    <scope>NUCLEOTIDE SEQUENCE [LARGE SCALE GENOMIC DNA]</scope>
    <source>
        <strain evidence="14">IPU010</strain>
    </source>
</reference>
<dbReference type="PANTHER" id="PTHR14042:SF24">
    <property type="entry name" value="PROTEIN DOPEY-1 HOMOLOG"/>
    <property type="match status" value="1"/>
</dbReference>
<dbReference type="Pfam" id="PF24598">
    <property type="entry name" value="DOP1_C"/>
    <property type="match status" value="1"/>
</dbReference>
<evidence type="ECO:0000256" key="6">
    <source>
        <dbReference type="ARBA" id="ARBA00046326"/>
    </source>
</evidence>
<keyword evidence="4" id="KW-0333">Golgi apparatus</keyword>
<dbReference type="GO" id="GO:0005802">
    <property type="term" value="C:trans-Golgi network"/>
    <property type="evidence" value="ECO:0007669"/>
    <property type="project" value="TreeGrafter"/>
</dbReference>
<keyword evidence="5" id="KW-0472">Membrane</keyword>
<evidence type="ECO:0000256" key="7">
    <source>
        <dbReference type="SAM" id="MobiDB-lite"/>
    </source>
</evidence>
<evidence type="ECO:0000256" key="3">
    <source>
        <dbReference type="ARBA" id="ARBA00022927"/>
    </source>
</evidence>
<dbReference type="InterPro" id="IPR040314">
    <property type="entry name" value="DOP1"/>
</dbReference>
<dbReference type="PANTHER" id="PTHR14042">
    <property type="entry name" value="DOPEY-RELATED"/>
    <property type="match status" value="1"/>
</dbReference>
<feature type="domain" description="DOP1 N-terminal" evidence="8">
    <location>
        <begin position="40"/>
        <end position="359"/>
    </location>
</feature>
<gene>
    <name evidence="12" type="ORF">UV8b_01993</name>
    <name evidence="11" type="ORF">UVI_02034950</name>
</gene>
<evidence type="ECO:0000313" key="14">
    <source>
        <dbReference type="Proteomes" id="UP000054053"/>
    </source>
</evidence>
<evidence type="ECO:0000259" key="10">
    <source>
        <dbReference type="Pfam" id="PF24598"/>
    </source>
</evidence>
<dbReference type="Proteomes" id="UP000054053">
    <property type="component" value="Unassembled WGS sequence"/>
</dbReference>
<keyword evidence="3" id="KW-0653">Protein transport</keyword>
<dbReference type="GeneID" id="66062771"/>
<feature type="region of interest" description="Disordered" evidence="7">
    <location>
        <begin position="571"/>
        <end position="592"/>
    </location>
</feature>
<dbReference type="RefSeq" id="XP_042995425.1">
    <property type="nucleotide sequence ID" value="XM_043139491.1"/>
</dbReference>
<feature type="domain" description="DOP1-like C-terminal" evidence="10">
    <location>
        <begin position="1363"/>
        <end position="1839"/>
    </location>
</feature>
<proteinExistence type="inferred from homology"/>
<evidence type="ECO:0000313" key="12">
    <source>
        <dbReference type="EMBL" id="QUC17752.1"/>
    </source>
</evidence>
<feature type="region of interest" description="Disordered" evidence="7">
    <location>
        <begin position="1"/>
        <end position="25"/>
    </location>
</feature>
<feature type="compositionally biased region" description="Polar residues" evidence="7">
    <location>
        <begin position="1059"/>
        <end position="1073"/>
    </location>
</feature>
<dbReference type="GO" id="GO:0005829">
    <property type="term" value="C:cytosol"/>
    <property type="evidence" value="ECO:0007669"/>
    <property type="project" value="GOC"/>
</dbReference>
<evidence type="ECO:0000259" key="8">
    <source>
        <dbReference type="Pfam" id="PF04118"/>
    </source>
</evidence>
<dbReference type="GO" id="GO:0000139">
    <property type="term" value="C:Golgi membrane"/>
    <property type="evidence" value="ECO:0007669"/>
    <property type="project" value="UniProtKB-SubCell"/>
</dbReference>
<dbReference type="OrthoDB" id="297643at2759"/>
<dbReference type="Pfam" id="PF24597">
    <property type="entry name" value="TPR_DOP1_M"/>
    <property type="match status" value="1"/>
</dbReference>
<comment type="similarity">
    <text evidence="6">Belongs to the DOP1 family.</text>
</comment>